<dbReference type="Pfam" id="PF06312">
    <property type="entry name" value="Neurexophilin"/>
    <property type="match status" value="1"/>
</dbReference>
<gene>
    <name evidence="4" type="primary">NXPE3</name>
    <name evidence="4" type="ORF">BLAG_LOCUS20265</name>
</gene>
<keyword evidence="2" id="KW-0472">Membrane</keyword>
<dbReference type="InterPro" id="IPR014756">
    <property type="entry name" value="Ig_E-set"/>
</dbReference>
<keyword evidence="2" id="KW-0812">Transmembrane</keyword>
<dbReference type="InterPro" id="IPR013783">
    <property type="entry name" value="Ig-like_fold"/>
</dbReference>
<evidence type="ECO:0000256" key="2">
    <source>
        <dbReference type="SAM" id="Phobius"/>
    </source>
</evidence>
<dbReference type="Pfam" id="PF24536">
    <property type="entry name" value="NXPE4_C"/>
    <property type="match status" value="1"/>
</dbReference>
<evidence type="ECO:0000256" key="1">
    <source>
        <dbReference type="ARBA" id="ARBA00005431"/>
    </source>
</evidence>
<feature type="domain" description="NXPE C-terminal" evidence="3">
    <location>
        <begin position="294"/>
        <end position="399"/>
    </location>
</feature>
<sequence length="403" mass="46342">MRGTSNAQMANLTWWQVLKRVLIGSVILTTGAEFLTTLMVRSSGWVLSPRHFHFSAPKPKAKVITVTSLGTWRTSNQSINLDWVTDPKQTSVKIINSKPTYHVGDTLVLEVIARDGNKQPKVYGGDYLRAVLRDKAQKASTTGRVRDHRNGRYTVRFLLSFPGRVTPEVQLIHPSEAVQLLRELREIPNKRRWTCAFKGKRRRDVETKCTLLANQFISLSSQCDFSVLNTSRTWFCEKPKKTSCDKITKCKSSLDTVAKLMTSQEERKLFESPFFRRDLAPLKIGAIVIFNVDAEPTHVYRSRMYEVRSAIKELHKKYPETTVIVKTCNTRHHRHYREVIQASDWLADQLNQEMRSILGDLNVAILDVWDMTVSQWYAQDLHPDVHVVDNELNILMSYIQARG</sequence>
<protein>
    <submittedName>
        <fullName evidence="4">NXPE3 protein</fullName>
    </submittedName>
</protein>
<dbReference type="Proteomes" id="UP000838412">
    <property type="component" value="Chromosome 6"/>
</dbReference>
<dbReference type="SUPFAM" id="SSF81296">
    <property type="entry name" value="E set domains"/>
    <property type="match status" value="1"/>
</dbReference>
<organism evidence="4 5">
    <name type="scientific">Branchiostoma lanceolatum</name>
    <name type="common">Common lancelet</name>
    <name type="synonym">Amphioxus lanceolatum</name>
    <dbReference type="NCBI Taxonomy" id="7740"/>
    <lineage>
        <taxon>Eukaryota</taxon>
        <taxon>Metazoa</taxon>
        <taxon>Chordata</taxon>
        <taxon>Cephalochordata</taxon>
        <taxon>Leptocardii</taxon>
        <taxon>Amphioxiformes</taxon>
        <taxon>Branchiostomatidae</taxon>
        <taxon>Branchiostoma</taxon>
    </lineage>
</organism>
<keyword evidence="5" id="KW-1185">Reference proteome</keyword>
<dbReference type="AlphaFoldDB" id="A0A8K0EXD7"/>
<dbReference type="EMBL" id="OV696691">
    <property type="protein sequence ID" value="CAH1266715.1"/>
    <property type="molecule type" value="Genomic_DNA"/>
</dbReference>
<keyword evidence="2" id="KW-1133">Transmembrane helix</keyword>
<dbReference type="PANTHER" id="PTHR16165">
    <property type="entry name" value="NXPE FAMILY MEMBER"/>
    <property type="match status" value="1"/>
</dbReference>
<dbReference type="InterPro" id="IPR026845">
    <property type="entry name" value="NXPH/NXPE"/>
</dbReference>
<comment type="similarity">
    <text evidence="1">Belongs to the NXPE family.</text>
</comment>
<evidence type="ECO:0000259" key="3">
    <source>
        <dbReference type="Pfam" id="PF24536"/>
    </source>
</evidence>
<dbReference type="PANTHER" id="PTHR16165:SF5">
    <property type="entry name" value="NXPE FAMILY MEMBER 3"/>
    <property type="match status" value="1"/>
</dbReference>
<dbReference type="Gene3D" id="2.60.40.10">
    <property type="entry name" value="Immunoglobulins"/>
    <property type="match status" value="1"/>
</dbReference>
<dbReference type="InterPro" id="IPR057106">
    <property type="entry name" value="NXPE4_C"/>
</dbReference>
<feature type="transmembrane region" description="Helical" evidence="2">
    <location>
        <begin position="21"/>
        <end position="40"/>
    </location>
</feature>
<accession>A0A8K0EXD7</accession>
<dbReference type="SUPFAM" id="SSF52266">
    <property type="entry name" value="SGNH hydrolase"/>
    <property type="match status" value="1"/>
</dbReference>
<evidence type="ECO:0000313" key="5">
    <source>
        <dbReference type="Proteomes" id="UP000838412"/>
    </source>
</evidence>
<reference evidence="4" key="1">
    <citation type="submission" date="2022-01" db="EMBL/GenBank/DDBJ databases">
        <authorList>
            <person name="Braso-Vives M."/>
        </authorList>
    </citation>
    <scope>NUCLEOTIDE SEQUENCE</scope>
</reference>
<name>A0A8K0EXD7_BRALA</name>
<proteinExistence type="inferred from homology"/>
<evidence type="ECO:0000313" key="4">
    <source>
        <dbReference type="EMBL" id="CAH1266715.1"/>
    </source>
</evidence>